<dbReference type="Proteomes" id="UP000294200">
    <property type="component" value="Unassembled WGS sequence"/>
</dbReference>
<dbReference type="EMBL" id="MWML01000374">
    <property type="protein sequence ID" value="TCG03589.1"/>
    <property type="molecule type" value="Genomic_DNA"/>
</dbReference>
<gene>
    <name evidence="1" type="ORF">BZM27_47265</name>
</gene>
<protein>
    <recommendedName>
        <fullName evidence="3">Lipoprotein</fullName>
    </recommendedName>
</protein>
<comment type="caution">
    <text evidence="1">The sequence shown here is derived from an EMBL/GenBank/DDBJ whole genome shotgun (WGS) entry which is preliminary data.</text>
</comment>
<reference evidence="1 2" key="1">
    <citation type="submission" date="2017-02" db="EMBL/GenBank/DDBJ databases">
        <title>Paraburkholderia sophoroidis sp. nov. and Paraburkholderia steynii sp. nov. rhizobial symbionts of the fynbos legume Hypocalyptus sophoroides.</title>
        <authorList>
            <person name="Steenkamp E.T."/>
            <person name="Beukes C.W."/>
            <person name="Van Zyl E."/>
            <person name="Avontuur J."/>
            <person name="Chan W.Y."/>
            <person name="Hassen A."/>
            <person name="Palmer M."/>
            <person name="Mthombeni L."/>
            <person name="Phalane F."/>
            <person name="Sereme K."/>
            <person name="Venter S.N."/>
        </authorList>
    </citation>
    <scope>NUCLEOTIDE SEQUENCE [LARGE SCALE GENOMIC DNA]</scope>
    <source>
        <strain evidence="1 2">HC1.1ba</strain>
    </source>
</reference>
<accession>A0A4R0XA69</accession>
<name>A0A4R0XA69_9BURK</name>
<dbReference type="AlphaFoldDB" id="A0A4R0XA69"/>
<dbReference type="PROSITE" id="PS51257">
    <property type="entry name" value="PROKAR_LIPOPROTEIN"/>
    <property type="match status" value="1"/>
</dbReference>
<evidence type="ECO:0008006" key="3">
    <source>
        <dbReference type="Google" id="ProtNLM"/>
    </source>
</evidence>
<proteinExistence type="predicted"/>
<evidence type="ECO:0000313" key="1">
    <source>
        <dbReference type="EMBL" id="TCG03589.1"/>
    </source>
</evidence>
<organism evidence="1 2">
    <name type="scientific">Paraburkholderia steynii</name>
    <dbReference type="NCBI Taxonomy" id="1245441"/>
    <lineage>
        <taxon>Bacteria</taxon>
        <taxon>Pseudomonadati</taxon>
        <taxon>Pseudomonadota</taxon>
        <taxon>Betaproteobacteria</taxon>
        <taxon>Burkholderiales</taxon>
        <taxon>Burkholderiaceae</taxon>
        <taxon>Paraburkholderia</taxon>
    </lineage>
</organism>
<sequence length="132" mass="13611">MKPVPATARAGSALALLALSGCYYVGPGYYPYGYYPAAPAVATQHDAAAQSYGYPNGADAQNIPPASPGGPAYVSPAPMYVAPAYYPAYYPPYPWYGGPGWWGPSVSFSFGYWGGGHGHWGGHGGHGGGHGH</sequence>
<evidence type="ECO:0000313" key="2">
    <source>
        <dbReference type="Proteomes" id="UP000294200"/>
    </source>
</evidence>
<keyword evidence="2" id="KW-1185">Reference proteome</keyword>